<keyword evidence="2" id="KW-0812">Transmembrane</keyword>
<name>A0A2T8ILF1_9POAL</name>
<proteinExistence type="predicted"/>
<protein>
    <submittedName>
        <fullName evidence="3">Uncharacterized protein</fullName>
    </submittedName>
</protein>
<reference evidence="3" key="1">
    <citation type="submission" date="2018-04" db="EMBL/GenBank/DDBJ databases">
        <title>WGS assembly of Panicum hallii.</title>
        <authorList>
            <person name="Lovell J."/>
            <person name="Jenkins J."/>
            <person name="Lowry D."/>
            <person name="Mamidi S."/>
            <person name="Sreedasyam A."/>
            <person name="Weng X."/>
            <person name="Barry K."/>
            <person name="Bonette J."/>
            <person name="Campitelli B."/>
            <person name="Daum C."/>
            <person name="Gordon S."/>
            <person name="Gould B."/>
            <person name="Lipzen A."/>
            <person name="Macqueen A."/>
            <person name="Palacio-Mejia J."/>
            <person name="Plott C."/>
            <person name="Shakirov E."/>
            <person name="Shu S."/>
            <person name="Yoshinaga Y."/>
            <person name="Zane M."/>
            <person name="Rokhsar D."/>
            <person name="Grimwood J."/>
            <person name="Schmutz J."/>
            <person name="Juenger T."/>
        </authorList>
    </citation>
    <scope>NUCLEOTIDE SEQUENCE [LARGE SCALE GENOMIC DNA]</scope>
    <source>
        <strain evidence="3">FIL2</strain>
    </source>
</reference>
<feature type="region of interest" description="Disordered" evidence="1">
    <location>
        <begin position="1"/>
        <end position="23"/>
    </location>
</feature>
<sequence>MARAHPATLASSERTPPVAAFSSSSSSPALLLHAAWIAAAVAVCVALCTIHARKPSSSSSRRRGSRSSSSRRGSSRESGVGGVAGAGAGAGAAGGATPAKVSPTPSDTAAKASGAAGVETRAAAAAETAADVDGPVTVIDVGTHGPIAPAFLPPPDPLPPRRSLSLSAKHIRFAERLGRIRSMRRGESGEEAAPAAAEDDVFVGCRGGGGGEVGEEGTLWTKTIILGERCRVPSAGDEDGGVDDAAVPWKSYRPRQPRSVPVTRSNSFAGVGSAGARRLGDPRL</sequence>
<evidence type="ECO:0000256" key="2">
    <source>
        <dbReference type="SAM" id="Phobius"/>
    </source>
</evidence>
<organism evidence="3">
    <name type="scientific">Panicum hallii</name>
    <dbReference type="NCBI Taxonomy" id="206008"/>
    <lineage>
        <taxon>Eukaryota</taxon>
        <taxon>Viridiplantae</taxon>
        <taxon>Streptophyta</taxon>
        <taxon>Embryophyta</taxon>
        <taxon>Tracheophyta</taxon>
        <taxon>Spermatophyta</taxon>
        <taxon>Magnoliopsida</taxon>
        <taxon>Liliopsida</taxon>
        <taxon>Poales</taxon>
        <taxon>Poaceae</taxon>
        <taxon>PACMAD clade</taxon>
        <taxon>Panicoideae</taxon>
        <taxon>Panicodae</taxon>
        <taxon>Paniceae</taxon>
        <taxon>Panicinae</taxon>
        <taxon>Panicum</taxon>
        <taxon>Panicum sect. Panicum</taxon>
    </lineage>
</organism>
<dbReference type="PANTHER" id="PTHR36801:SF2">
    <property type="entry name" value="OS01G0570601 PROTEIN"/>
    <property type="match status" value="1"/>
</dbReference>
<gene>
    <name evidence="3" type="ORF">PAHAL_5G273400</name>
</gene>
<dbReference type="PANTHER" id="PTHR36801">
    <property type="entry name" value="OS06G0150200 PROTEIN"/>
    <property type="match status" value="1"/>
</dbReference>
<feature type="compositionally biased region" description="Gly residues" evidence="1">
    <location>
        <begin position="79"/>
        <end position="94"/>
    </location>
</feature>
<keyword evidence="2" id="KW-0472">Membrane</keyword>
<dbReference type="AlphaFoldDB" id="A0A2T8ILF1"/>
<dbReference type="Proteomes" id="UP000243499">
    <property type="component" value="Chromosome 5"/>
</dbReference>
<evidence type="ECO:0000256" key="1">
    <source>
        <dbReference type="SAM" id="MobiDB-lite"/>
    </source>
</evidence>
<feature type="compositionally biased region" description="Low complexity" evidence="1">
    <location>
        <begin position="66"/>
        <end position="78"/>
    </location>
</feature>
<evidence type="ECO:0000313" key="3">
    <source>
        <dbReference type="EMBL" id="PVH38504.1"/>
    </source>
</evidence>
<feature type="region of interest" description="Disordered" evidence="1">
    <location>
        <begin position="234"/>
        <end position="284"/>
    </location>
</feature>
<dbReference type="EMBL" id="CM008050">
    <property type="protein sequence ID" value="PVH38504.1"/>
    <property type="molecule type" value="Genomic_DNA"/>
</dbReference>
<feature type="transmembrane region" description="Helical" evidence="2">
    <location>
        <begin position="30"/>
        <end position="52"/>
    </location>
</feature>
<dbReference type="Gramene" id="PVH38504">
    <property type="protein sequence ID" value="PVH38504"/>
    <property type="gene ID" value="PAHAL_5G273400"/>
</dbReference>
<keyword evidence="2" id="KW-1133">Transmembrane helix</keyword>
<accession>A0A2T8ILF1</accession>
<feature type="region of interest" description="Disordered" evidence="1">
    <location>
        <begin position="54"/>
        <end position="114"/>
    </location>
</feature>